<protein>
    <submittedName>
        <fullName evidence="1">Uncharacterized protein</fullName>
    </submittedName>
</protein>
<dbReference type="RefSeq" id="WP_379861866.1">
    <property type="nucleotide sequence ID" value="NZ_JBHMFC010000081.1"/>
</dbReference>
<keyword evidence="2" id="KW-1185">Reference proteome</keyword>
<proteinExistence type="predicted"/>
<evidence type="ECO:0000313" key="2">
    <source>
        <dbReference type="Proteomes" id="UP001589585"/>
    </source>
</evidence>
<dbReference type="Proteomes" id="UP001589585">
    <property type="component" value="Unassembled WGS sequence"/>
</dbReference>
<reference evidence="1 2" key="1">
    <citation type="submission" date="2024-09" db="EMBL/GenBank/DDBJ databases">
        <authorList>
            <person name="Sun Q."/>
            <person name="Mori K."/>
        </authorList>
    </citation>
    <scope>NUCLEOTIDE SEQUENCE [LARGE SCALE GENOMIC DNA]</scope>
    <source>
        <strain evidence="1 2">CECT 8622</strain>
    </source>
</reference>
<organism evidence="1 2">
    <name type="scientific">Mariniflexile ostreae</name>
    <dbReference type="NCBI Taxonomy" id="1520892"/>
    <lineage>
        <taxon>Bacteria</taxon>
        <taxon>Pseudomonadati</taxon>
        <taxon>Bacteroidota</taxon>
        <taxon>Flavobacteriia</taxon>
        <taxon>Flavobacteriales</taxon>
        <taxon>Flavobacteriaceae</taxon>
        <taxon>Mariniflexile</taxon>
    </lineage>
</organism>
<dbReference type="SUPFAM" id="SSF55486">
    <property type="entry name" value="Metalloproteases ('zincins'), catalytic domain"/>
    <property type="match status" value="1"/>
</dbReference>
<gene>
    <name evidence="1" type="ORF">ACFFU9_12820</name>
</gene>
<evidence type="ECO:0000313" key="1">
    <source>
        <dbReference type="EMBL" id="MFB9057624.1"/>
    </source>
</evidence>
<dbReference type="InterPro" id="IPR024079">
    <property type="entry name" value="MetalloPept_cat_dom_sf"/>
</dbReference>
<accession>A0ABV5FDU9</accession>
<dbReference type="EMBL" id="JBHMFC010000081">
    <property type="protein sequence ID" value="MFB9057624.1"/>
    <property type="molecule type" value="Genomic_DNA"/>
</dbReference>
<sequence length="274" mass="31867">MKLITRYNEQTFSSMSDGWISKLFNDLNNKYLSQALIKVEEDSTDEMIIDVDKYIEEGALDAFVIDGKRGIPRYNKGFDKKLYEDFVSKNGKYNGVIFFLSSMHQKGQELGHAFPYPRETNYILMTPVAVGGSGLGYGHELGHTLGLHHPWETSAIYETRLSKIQERIEYLKKHLDSTKQYSDDTKIKDSNKTIGDVRDRINNELLDLDKESNDRKELIPPHTFNKATTENIMDYNGYETPEGETKYNPHSDGITFWEWQWRMIIKEVKKYHGK</sequence>
<comment type="caution">
    <text evidence="1">The sequence shown here is derived from an EMBL/GenBank/DDBJ whole genome shotgun (WGS) entry which is preliminary data.</text>
</comment>
<dbReference type="Gene3D" id="3.40.390.10">
    <property type="entry name" value="Collagenase (Catalytic Domain)"/>
    <property type="match status" value="1"/>
</dbReference>
<name>A0ABV5FDU9_9FLAO</name>